<proteinExistence type="predicted"/>
<dbReference type="SUPFAM" id="SSF50978">
    <property type="entry name" value="WD40 repeat-like"/>
    <property type="match status" value="1"/>
</dbReference>
<gene>
    <name evidence="3" type="ORF">MNB_SV-12-51</name>
</gene>
<dbReference type="PANTHER" id="PTHR44019">
    <property type="entry name" value="WD REPEAT-CONTAINING PROTEIN 55"/>
    <property type="match status" value="1"/>
</dbReference>
<evidence type="ECO:0000313" key="3">
    <source>
        <dbReference type="EMBL" id="SFV61125.1"/>
    </source>
</evidence>
<dbReference type="InterPro" id="IPR015943">
    <property type="entry name" value="WD40/YVTN_repeat-like_dom_sf"/>
</dbReference>
<dbReference type="AlphaFoldDB" id="A0A1W1C5U4"/>
<protein>
    <submittedName>
        <fullName evidence="3">Periplasmic nitrate reductase component NapL</fullName>
    </submittedName>
</protein>
<dbReference type="InterPro" id="IPR036322">
    <property type="entry name" value="WD40_repeat_dom_sf"/>
</dbReference>
<dbReference type="InterPro" id="IPR001680">
    <property type="entry name" value="WD40_rpt"/>
</dbReference>
<evidence type="ECO:0000256" key="2">
    <source>
        <dbReference type="ARBA" id="ARBA00022737"/>
    </source>
</evidence>
<reference evidence="3" key="1">
    <citation type="submission" date="2016-10" db="EMBL/GenBank/DDBJ databases">
        <authorList>
            <person name="de Groot N.N."/>
        </authorList>
    </citation>
    <scope>NUCLEOTIDE SEQUENCE</scope>
</reference>
<keyword evidence="1" id="KW-0853">WD repeat</keyword>
<dbReference type="PROSITE" id="PS50294">
    <property type="entry name" value="WD_REPEATS_REGION"/>
    <property type="match status" value="1"/>
</dbReference>
<dbReference type="EMBL" id="FPHE01000104">
    <property type="protein sequence ID" value="SFV61125.1"/>
    <property type="molecule type" value="Genomic_DNA"/>
</dbReference>
<dbReference type="Gene3D" id="2.130.10.10">
    <property type="entry name" value="YVTN repeat-like/Quinoprotein amine dehydrogenase"/>
    <property type="match status" value="2"/>
</dbReference>
<accession>A0A1W1C5U4</accession>
<name>A0A1W1C5U4_9ZZZZ</name>
<keyword evidence="2" id="KW-0677">Repeat</keyword>
<organism evidence="3">
    <name type="scientific">hydrothermal vent metagenome</name>
    <dbReference type="NCBI Taxonomy" id="652676"/>
    <lineage>
        <taxon>unclassified sequences</taxon>
        <taxon>metagenomes</taxon>
        <taxon>ecological metagenomes</taxon>
    </lineage>
</organism>
<sequence>MRYLIILLLFFIQLNAKDLNPSFVYEGSGGVTDLVYKDAKLYSATAEGAVDIYDTKEQKLIKTIKVPNIKDFTGDDIASKIYSVDIIDDKIMIASEGKMGYRRVHIYKDNNLTEIIDTSKSYTISKAKFIDSNHILISLLSNELILFDIKAKKALYREQISASKFSDFALNEKKDEVVIADESGELKIVSVKDGKIIKTLKGQNVDNLFQVDYKNGMIITAGQDRRSAIYSKDGRVAYYKNGSFLIYSAGLSPSGKIGAYASDENNNVTVFNTSTKSNLYKLGSHKATLSSILFINEKELFTASDDNHINYWKL</sequence>
<dbReference type="InterPro" id="IPR050505">
    <property type="entry name" value="WDR55/POC1"/>
</dbReference>
<evidence type="ECO:0000256" key="1">
    <source>
        <dbReference type="ARBA" id="ARBA00022574"/>
    </source>
</evidence>
<dbReference type="PROSITE" id="PS50082">
    <property type="entry name" value="WD_REPEATS_2"/>
    <property type="match status" value="1"/>
</dbReference>
<dbReference type="PANTHER" id="PTHR44019:SF8">
    <property type="entry name" value="POC1 CENTRIOLAR PROTEIN HOMOLOG"/>
    <property type="match status" value="1"/>
</dbReference>